<dbReference type="Gene3D" id="3.20.20.80">
    <property type="entry name" value="Glycosidases"/>
    <property type="match status" value="1"/>
</dbReference>
<protein>
    <recommendedName>
        <fullName evidence="5">Maltase</fullName>
    </recommendedName>
</protein>
<feature type="domain" description="Glycosyl hydrolase family 31 C-terminal" evidence="10">
    <location>
        <begin position="610"/>
        <end position="699"/>
    </location>
</feature>
<dbReference type="PANTHER" id="PTHR22762">
    <property type="entry name" value="ALPHA-GLUCOSIDASE"/>
    <property type="match status" value="1"/>
</dbReference>
<dbReference type="GO" id="GO:0005975">
    <property type="term" value="P:carbohydrate metabolic process"/>
    <property type="evidence" value="ECO:0007669"/>
    <property type="project" value="InterPro"/>
</dbReference>
<feature type="chain" id="PRO_5043426231" description="Maltase" evidence="7">
    <location>
        <begin position="19"/>
        <end position="841"/>
    </location>
</feature>
<dbReference type="InterPro" id="IPR011013">
    <property type="entry name" value="Gal_mutarotase_sf_dom"/>
</dbReference>
<accession>A0AAU9JJV3</accession>
<dbReference type="InterPro" id="IPR030458">
    <property type="entry name" value="Glyco_hydro_31_AS"/>
</dbReference>
<evidence type="ECO:0000256" key="7">
    <source>
        <dbReference type="SAM" id="SignalP"/>
    </source>
</evidence>
<evidence type="ECO:0000259" key="10">
    <source>
        <dbReference type="Pfam" id="PF21365"/>
    </source>
</evidence>
<keyword evidence="4 6" id="KW-0326">Glycosidase</keyword>
<evidence type="ECO:0000256" key="6">
    <source>
        <dbReference type="RuleBase" id="RU361185"/>
    </source>
</evidence>
<evidence type="ECO:0000313" key="11">
    <source>
        <dbReference type="EMBL" id="CAG9326248.1"/>
    </source>
</evidence>
<evidence type="ECO:0000256" key="5">
    <source>
        <dbReference type="ARBA" id="ARBA00041343"/>
    </source>
</evidence>
<dbReference type="InterPro" id="IPR017853">
    <property type="entry name" value="GH"/>
</dbReference>
<comment type="similarity">
    <text evidence="1 6">Belongs to the glycosyl hydrolase 31 family.</text>
</comment>
<dbReference type="EMBL" id="CAJZBQ010000040">
    <property type="protein sequence ID" value="CAG9326248.1"/>
    <property type="molecule type" value="Genomic_DNA"/>
</dbReference>
<gene>
    <name evidence="11" type="ORF">BSTOLATCC_MIC40679</name>
</gene>
<comment type="caution">
    <text evidence="11">The sequence shown here is derived from an EMBL/GenBank/DDBJ whole genome shotgun (WGS) entry which is preliminary data.</text>
</comment>
<dbReference type="PANTHER" id="PTHR22762:SF133">
    <property type="entry name" value="P-TYPE DOMAIN-CONTAINING PROTEIN"/>
    <property type="match status" value="1"/>
</dbReference>
<evidence type="ECO:0000313" key="12">
    <source>
        <dbReference type="Proteomes" id="UP001162131"/>
    </source>
</evidence>
<dbReference type="Pfam" id="PF13802">
    <property type="entry name" value="Gal_mutarotas_2"/>
    <property type="match status" value="1"/>
</dbReference>
<feature type="domain" description="Glycoside hydrolase family 31 TIM barrel" evidence="8">
    <location>
        <begin position="253"/>
        <end position="599"/>
    </location>
</feature>
<dbReference type="Proteomes" id="UP001162131">
    <property type="component" value="Unassembled WGS sequence"/>
</dbReference>
<feature type="signal peptide" evidence="7">
    <location>
        <begin position="1"/>
        <end position="18"/>
    </location>
</feature>
<dbReference type="GO" id="GO:0004553">
    <property type="term" value="F:hydrolase activity, hydrolyzing O-glycosyl compounds"/>
    <property type="evidence" value="ECO:0007669"/>
    <property type="project" value="InterPro"/>
</dbReference>
<evidence type="ECO:0000256" key="1">
    <source>
        <dbReference type="ARBA" id="ARBA00007806"/>
    </source>
</evidence>
<dbReference type="SUPFAM" id="SSF51445">
    <property type="entry name" value="(Trans)glycosidases"/>
    <property type="match status" value="1"/>
</dbReference>
<dbReference type="Gene3D" id="2.60.40.1760">
    <property type="entry name" value="glycosyl hydrolase (family 31)"/>
    <property type="match status" value="1"/>
</dbReference>
<sequence length="841" mass="93789">MVTKILIIFSLCLLGVLSQNSYVASNIQWSNNGLTATVNYPGNPAQPVVANLLLNVTFETPQRIRFKLTDSTTARWEVPDIVIPPSAPVTIKQAQYTVKVNSSPFGLTITRNSNGQVIFNLDPTQVFQYNNQDIILLNNLNYATNFYGIGERVTNFPILPGVYTIFSRDAAGPYDDGQPPGSNMYSNQPFYLALDSEGNSHGGFFLNSNAMDVFITSTSIKFRTVGGVIDFFVFVGPDPEDVITQYHQLVGNPVLIPYWGLGWNHCRWGYNNLTALQWAYNGYISNNIPIDIMWTDIDYMIGYQDFTLDPTRYPYDEFQDFIDTLHEAGRRFVPITDAAIAQTNYFAYNTGLTQNVYIGSANHPGALVGQVWPGNAVYIDWFHPNATGYWHSMMSQLRQVMEFDGFWCDMNEPSNFCNGECGYPEHYNNLPYTPGQTDLNTKTIDLAGTHYGGLIEYNVHSLYGMHMAINSASFFTDVLNTRPFVITRSSFAGLGRSASKWLGDNFSQFNWMAYSIPGVFNFNMFGIPLIGADICGFNDDTTPELCSRWFQLGTLYPFARQHNTKEAISQEPWMMGPTLLETATWAIRVRYSLINYYYYLMFSVSLNGGVVFKPAFFEYPGDANLQDVHSSDNFMVGSALIVHPVLTQGATNVTAYFPSDLWYNWYNGLPISLPYNRTIVLNAPLRGLVNIHMRGGYIIPRADDHPTAMTIQELRYSTITLVVALDAEGVASGGLALDDGLSVNTISSGNYTLMTYMYKQVSSKQGILSFTSSNHKYTKAAGEYPGVSNVVIYGCQSQISAVTVNGVSVMDNQQFDGTGNVCSAEIVGVHPDDITQLNFSF</sequence>
<organism evidence="11 12">
    <name type="scientific">Blepharisma stoltei</name>
    <dbReference type="NCBI Taxonomy" id="1481888"/>
    <lineage>
        <taxon>Eukaryota</taxon>
        <taxon>Sar</taxon>
        <taxon>Alveolata</taxon>
        <taxon>Ciliophora</taxon>
        <taxon>Postciliodesmatophora</taxon>
        <taxon>Heterotrichea</taxon>
        <taxon>Heterotrichida</taxon>
        <taxon>Blepharismidae</taxon>
        <taxon>Blepharisma</taxon>
    </lineage>
</organism>
<dbReference type="InterPro" id="IPR025887">
    <property type="entry name" value="Glyco_hydro_31_N_dom"/>
</dbReference>
<name>A0AAU9JJV3_9CILI</name>
<dbReference type="PROSITE" id="PS00129">
    <property type="entry name" value="GLYCOSYL_HYDROL_F31_1"/>
    <property type="match status" value="1"/>
</dbReference>
<dbReference type="Gene3D" id="2.60.40.1180">
    <property type="entry name" value="Golgi alpha-mannosidase II"/>
    <property type="match status" value="2"/>
</dbReference>
<reference evidence="11" key="1">
    <citation type="submission" date="2021-09" db="EMBL/GenBank/DDBJ databases">
        <authorList>
            <consortium name="AG Swart"/>
            <person name="Singh M."/>
            <person name="Singh A."/>
            <person name="Seah K."/>
            <person name="Emmerich C."/>
        </authorList>
    </citation>
    <scope>NUCLEOTIDE SEQUENCE</scope>
    <source>
        <strain evidence="11">ATCC30299</strain>
    </source>
</reference>
<evidence type="ECO:0000256" key="3">
    <source>
        <dbReference type="ARBA" id="ARBA00023180"/>
    </source>
</evidence>
<keyword evidence="2 6" id="KW-0378">Hydrolase</keyword>
<dbReference type="InterPro" id="IPR013780">
    <property type="entry name" value="Glyco_hydro_b"/>
</dbReference>
<dbReference type="SUPFAM" id="SSF51011">
    <property type="entry name" value="Glycosyl hydrolase domain"/>
    <property type="match status" value="1"/>
</dbReference>
<dbReference type="CDD" id="cd14752">
    <property type="entry name" value="GH31_N"/>
    <property type="match status" value="1"/>
</dbReference>
<proteinExistence type="inferred from homology"/>
<feature type="domain" description="Glycoside hydrolase family 31 N-terminal" evidence="9">
    <location>
        <begin position="85"/>
        <end position="211"/>
    </location>
</feature>
<dbReference type="GO" id="GO:0030246">
    <property type="term" value="F:carbohydrate binding"/>
    <property type="evidence" value="ECO:0007669"/>
    <property type="project" value="InterPro"/>
</dbReference>
<dbReference type="SUPFAM" id="SSF74650">
    <property type="entry name" value="Galactose mutarotase-like"/>
    <property type="match status" value="1"/>
</dbReference>
<evidence type="ECO:0000259" key="8">
    <source>
        <dbReference type="Pfam" id="PF01055"/>
    </source>
</evidence>
<evidence type="ECO:0000256" key="2">
    <source>
        <dbReference type="ARBA" id="ARBA00022801"/>
    </source>
</evidence>
<dbReference type="Pfam" id="PF01055">
    <property type="entry name" value="Glyco_hydro_31_2nd"/>
    <property type="match status" value="1"/>
</dbReference>
<evidence type="ECO:0000256" key="4">
    <source>
        <dbReference type="ARBA" id="ARBA00023295"/>
    </source>
</evidence>
<dbReference type="CDD" id="cd06602">
    <property type="entry name" value="GH31_MGAM_SI_GAA"/>
    <property type="match status" value="1"/>
</dbReference>
<evidence type="ECO:0000259" key="9">
    <source>
        <dbReference type="Pfam" id="PF13802"/>
    </source>
</evidence>
<dbReference type="AlphaFoldDB" id="A0AAU9JJV3"/>
<dbReference type="InterPro" id="IPR048395">
    <property type="entry name" value="Glyco_hydro_31_C"/>
</dbReference>
<dbReference type="Pfam" id="PF21365">
    <property type="entry name" value="Glyco_hydro_31_3rd"/>
    <property type="match status" value="1"/>
</dbReference>
<dbReference type="InterPro" id="IPR000322">
    <property type="entry name" value="Glyco_hydro_31_TIM"/>
</dbReference>
<keyword evidence="7" id="KW-0732">Signal</keyword>
<keyword evidence="3" id="KW-0325">Glycoprotein</keyword>
<keyword evidence="12" id="KW-1185">Reference proteome</keyword>